<reference evidence="3 4" key="1">
    <citation type="submission" date="2016-09" db="EMBL/GenBank/DDBJ databases">
        <authorList>
            <person name="Capua I."/>
            <person name="De Benedictis P."/>
            <person name="Joannis T."/>
            <person name="Lombin L.H."/>
            <person name="Cattoli G."/>
        </authorList>
    </citation>
    <scope>NUCLEOTIDE SEQUENCE [LARGE SCALE GENOMIC DNA]</scope>
    <source>
        <strain evidence="3 4">NIO-1002</strain>
    </source>
</reference>
<evidence type="ECO:0000259" key="2">
    <source>
        <dbReference type="Pfam" id="PF01370"/>
    </source>
</evidence>
<dbReference type="Gene3D" id="3.40.50.720">
    <property type="entry name" value="NAD(P)-binding Rossmann-like Domain"/>
    <property type="match status" value="2"/>
</dbReference>
<proteinExistence type="inferred from homology"/>
<dbReference type="PANTHER" id="PTHR43000">
    <property type="entry name" value="DTDP-D-GLUCOSE 4,6-DEHYDRATASE-RELATED"/>
    <property type="match status" value="1"/>
</dbReference>
<comment type="similarity">
    <text evidence="1">Belongs to the NAD(P)-dependent epimerase/dehydratase family.</text>
</comment>
<organism evidence="3 4">
    <name type="scientific">Microbacterium enclense</name>
    <dbReference type="NCBI Taxonomy" id="993073"/>
    <lineage>
        <taxon>Bacteria</taxon>
        <taxon>Bacillati</taxon>
        <taxon>Actinomycetota</taxon>
        <taxon>Actinomycetes</taxon>
        <taxon>Micrococcales</taxon>
        <taxon>Microbacteriaceae</taxon>
        <taxon>Microbacterium</taxon>
    </lineage>
</organism>
<dbReference type="OrthoDB" id="9801785at2"/>
<gene>
    <name evidence="3" type="ORF">SAMN05216418_1882</name>
</gene>
<sequence length="377" mass="40193">MAHVLITGGAGFIGSRVAARLVSEGHRVRVLDALISQVHGPDPETTSPLLRAVSDVAEVQRGTVTSLDDLRAALVDVDTVIHLAAETGTGQSMYEIDRYVEANIGGTAKLMDLLTNEPHGVRRVVVASSRSVYGEGAYRSANGTVVYPPHRSDTAMAEGDFAVRGASGEELELIPTTEDAVLHPSSVYGITKQVQESLVMTVAPTIGVEPVSLRYQNVFGPGQSLTNPYTGILSIFSTLIRQGKGIDVFEDGQESRDFVYIDDVVEATVLAALEPAAAGGVFNVGSGAATTVLEVVDALVTAFGAQVEVTVSGRYRLGDIRHNVADTSRLRDVLGFEPSVPFVEGVRRFVEWVADEPIGGGEYERSLDEMAARRLLK</sequence>
<dbReference type="Proteomes" id="UP000183203">
    <property type="component" value="Unassembled WGS sequence"/>
</dbReference>
<dbReference type="PRINTS" id="PR01713">
    <property type="entry name" value="NUCEPIMERASE"/>
</dbReference>
<feature type="domain" description="NAD-dependent epimerase/dehydratase" evidence="2">
    <location>
        <begin position="172"/>
        <end position="285"/>
    </location>
</feature>
<evidence type="ECO:0000313" key="4">
    <source>
        <dbReference type="Proteomes" id="UP000183203"/>
    </source>
</evidence>
<feature type="domain" description="NAD-dependent epimerase/dehydratase" evidence="2">
    <location>
        <begin position="4"/>
        <end position="138"/>
    </location>
</feature>
<evidence type="ECO:0000313" key="3">
    <source>
        <dbReference type="EMBL" id="SDC27080.1"/>
    </source>
</evidence>
<evidence type="ECO:0000256" key="1">
    <source>
        <dbReference type="ARBA" id="ARBA00007637"/>
    </source>
</evidence>
<dbReference type="InterPro" id="IPR036291">
    <property type="entry name" value="NAD(P)-bd_dom_sf"/>
</dbReference>
<dbReference type="SUPFAM" id="SSF51735">
    <property type="entry name" value="NAD(P)-binding Rossmann-fold domains"/>
    <property type="match status" value="1"/>
</dbReference>
<dbReference type="Gene3D" id="3.90.25.10">
    <property type="entry name" value="UDP-galactose 4-epimerase, domain 1"/>
    <property type="match status" value="1"/>
</dbReference>
<dbReference type="RefSeq" id="WP_058232097.1">
    <property type="nucleotide sequence ID" value="NZ_FMYG01000004.1"/>
</dbReference>
<dbReference type="STRING" id="993073.AS029_08095"/>
<protein>
    <submittedName>
        <fullName evidence="3">dTDP-L-rhamnose 4-epimerase</fullName>
    </submittedName>
</protein>
<dbReference type="AlphaFoldDB" id="A0A1G6K7U6"/>
<dbReference type="EMBL" id="FMYG01000004">
    <property type="protein sequence ID" value="SDC27080.1"/>
    <property type="molecule type" value="Genomic_DNA"/>
</dbReference>
<dbReference type="InterPro" id="IPR001509">
    <property type="entry name" value="Epimerase_deHydtase"/>
</dbReference>
<dbReference type="Pfam" id="PF01370">
    <property type="entry name" value="Epimerase"/>
    <property type="match status" value="2"/>
</dbReference>
<accession>A0A1G6K7U6</accession>
<name>A0A1G6K7U6_9MICO</name>